<dbReference type="InterPro" id="IPR032282">
    <property type="entry name" value="HAGH_C"/>
</dbReference>
<dbReference type="SMART" id="SM00849">
    <property type="entry name" value="Lactamase_B"/>
    <property type="match status" value="1"/>
</dbReference>
<comment type="pathway">
    <text evidence="2 7">Secondary metabolite metabolism; methylglyoxal degradation; (R)-lactate from methylglyoxal: step 2/2.</text>
</comment>
<evidence type="ECO:0000259" key="8">
    <source>
        <dbReference type="SMART" id="SM00849"/>
    </source>
</evidence>
<evidence type="ECO:0000256" key="1">
    <source>
        <dbReference type="ARBA" id="ARBA00001623"/>
    </source>
</evidence>
<evidence type="ECO:0000256" key="5">
    <source>
        <dbReference type="ARBA" id="ARBA00022801"/>
    </source>
</evidence>
<evidence type="ECO:0000256" key="7">
    <source>
        <dbReference type="HAMAP-Rule" id="MF_01374"/>
    </source>
</evidence>
<dbReference type="InterPro" id="IPR017782">
    <property type="entry name" value="Hydroxyacylglutathione_Hdrlase"/>
</dbReference>
<dbReference type="SUPFAM" id="SSF56281">
    <property type="entry name" value="Metallo-hydrolase/oxidoreductase"/>
    <property type="match status" value="1"/>
</dbReference>
<name>A0ABY4DZI2_9NEIS</name>
<evidence type="ECO:0000256" key="3">
    <source>
        <dbReference type="ARBA" id="ARBA00006759"/>
    </source>
</evidence>
<keyword evidence="5 7" id="KW-0378">Hydrolase</keyword>
<dbReference type="EMBL" id="CP091511">
    <property type="protein sequence ID" value="UOO88942.1"/>
    <property type="molecule type" value="Genomic_DNA"/>
</dbReference>
<feature type="domain" description="Metallo-beta-lactamase" evidence="8">
    <location>
        <begin position="11"/>
        <end position="168"/>
    </location>
</feature>
<comment type="catalytic activity">
    <reaction evidence="1 7">
        <text>an S-(2-hydroxyacyl)glutathione + H2O = a 2-hydroxy carboxylate + glutathione + H(+)</text>
        <dbReference type="Rhea" id="RHEA:21864"/>
        <dbReference type="ChEBI" id="CHEBI:15377"/>
        <dbReference type="ChEBI" id="CHEBI:15378"/>
        <dbReference type="ChEBI" id="CHEBI:57925"/>
        <dbReference type="ChEBI" id="CHEBI:58896"/>
        <dbReference type="ChEBI" id="CHEBI:71261"/>
        <dbReference type="EC" id="3.1.2.6"/>
    </reaction>
</comment>
<dbReference type="CDD" id="cd07723">
    <property type="entry name" value="hydroxyacylglutathione_hydrolase_MBL-fold"/>
    <property type="match status" value="1"/>
</dbReference>
<feature type="binding site" evidence="7">
    <location>
        <position position="168"/>
    </location>
    <ligand>
        <name>Zn(2+)</name>
        <dbReference type="ChEBI" id="CHEBI:29105"/>
        <label>2</label>
    </ligand>
</feature>
<dbReference type="GO" id="GO:0004416">
    <property type="term" value="F:hydroxyacylglutathione hydrolase activity"/>
    <property type="evidence" value="ECO:0007669"/>
    <property type="project" value="UniProtKB-EC"/>
</dbReference>
<dbReference type="PANTHER" id="PTHR43705:SF1">
    <property type="entry name" value="HYDROXYACYLGLUTATHIONE HYDROLASE GLOB"/>
    <property type="match status" value="1"/>
</dbReference>
<dbReference type="Proteomes" id="UP000832011">
    <property type="component" value="Chromosome"/>
</dbReference>
<dbReference type="Gene3D" id="3.60.15.10">
    <property type="entry name" value="Ribonuclease Z/Hydroxyacylglutathione hydrolase-like"/>
    <property type="match status" value="1"/>
</dbReference>
<organism evidence="9 10">
    <name type="scientific">Vitreoscilla massiliensis</name>
    <dbReference type="NCBI Taxonomy" id="1689272"/>
    <lineage>
        <taxon>Bacteria</taxon>
        <taxon>Pseudomonadati</taxon>
        <taxon>Pseudomonadota</taxon>
        <taxon>Betaproteobacteria</taxon>
        <taxon>Neisseriales</taxon>
        <taxon>Neisseriaceae</taxon>
        <taxon>Vitreoscilla</taxon>
    </lineage>
</organism>
<evidence type="ECO:0000256" key="2">
    <source>
        <dbReference type="ARBA" id="ARBA00004963"/>
    </source>
</evidence>
<keyword evidence="6 7" id="KW-0862">Zinc</keyword>
<dbReference type="InterPro" id="IPR001279">
    <property type="entry name" value="Metallo-B-lactamas"/>
</dbReference>
<feature type="binding site" evidence="7">
    <location>
        <position position="52"/>
    </location>
    <ligand>
        <name>Zn(2+)</name>
        <dbReference type="ChEBI" id="CHEBI:29105"/>
        <label>1</label>
    </ligand>
</feature>
<dbReference type="InterPro" id="IPR036866">
    <property type="entry name" value="RibonucZ/Hydroxyglut_hydro"/>
</dbReference>
<dbReference type="NCBIfam" id="TIGR03413">
    <property type="entry name" value="GSH_gloB"/>
    <property type="match status" value="1"/>
</dbReference>
<dbReference type="PIRSF" id="PIRSF005457">
    <property type="entry name" value="Glx"/>
    <property type="match status" value="1"/>
</dbReference>
<feature type="binding site" evidence="7">
    <location>
        <position position="107"/>
    </location>
    <ligand>
        <name>Zn(2+)</name>
        <dbReference type="ChEBI" id="CHEBI:29105"/>
        <label>1</label>
    </ligand>
</feature>
<feature type="binding site" evidence="7">
    <location>
        <position position="54"/>
    </location>
    <ligand>
        <name>Zn(2+)</name>
        <dbReference type="ChEBI" id="CHEBI:29105"/>
        <label>1</label>
    </ligand>
</feature>
<feature type="binding site" evidence="7">
    <location>
        <position position="56"/>
    </location>
    <ligand>
        <name>Zn(2+)</name>
        <dbReference type="ChEBI" id="CHEBI:29105"/>
        <label>2</label>
    </ligand>
</feature>
<dbReference type="RefSeq" id="WP_058357377.1">
    <property type="nucleotide sequence ID" value="NZ_CABKVG010000010.1"/>
</dbReference>
<dbReference type="Pfam" id="PF00753">
    <property type="entry name" value="Lactamase_B"/>
    <property type="match status" value="1"/>
</dbReference>
<feature type="binding site" evidence="7">
    <location>
        <position position="130"/>
    </location>
    <ligand>
        <name>Zn(2+)</name>
        <dbReference type="ChEBI" id="CHEBI:29105"/>
        <label>1</label>
    </ligand>
</feature>
<sequence>MKIVPIPAFNDNYIWLIHDDESAVCVDPGDAAPVLAYLEQKQLDLDAVVLTHHHNDHIGGVAALQAAKPDLAVYGPDDIDCVNHALKEGQELNLLGQVWRVWFVPGHTHNHLAYILRIEGKNRLHVFCGDTLFSAGCGRVFSGTMAELEQSLARFAGLPKDTLFYPAHEYTVSNLRFALSVEPNNEAASKALEAASKIPTLPVNLSHEKAVNPFLRLEAPEIIASIAAKNMPHASSSEVFASLRELKNQF</sequence>
<proteinExistence type="inferred from homology"/>
<feature type="binding site" evidence="7">
    <location>
        <position position="130"/>
    </location>
    <ligand>
        <name>Zn(2+)</name>
        <dbReference type="ChEBI" id="CHEBI:29105"/>
        <label>2</label>
    </ligand>
</feature>
<dbReference type="EC" id="3.1.2.6" evidence="7"/>
<feature type="binding site" evidence="7">
    <location>
        <position position="57"/>
    </location>
    <ligand>
        <name>Zn(2+)</name>
        <dbReference type="ChEBI" id="CHEBI:29105"/>
        <label>2</label>
    </ligand>
</feature>
<evidence type="ECO:0000256" key="4">
    <source>
        <dbReference type="ARBA" id="ARBA00022723"/>
    </source>
</evidence>
<evidence type="ECO:0000256" key="6">
    <source>
        <dbReference type="ARBA" id="ARBA00022833"/>
    </source>
</evidence>
<protein>
    <recommendedName>
        <fullName evidence="7">Hydroxyacylglutathione hydrolase</fullName>
        <ecNumber evidence="7">3.1.2.6</ecNumber>
    </recommendedName>
    <alternativeName>
        <fullName evidence="7">Glyoxalase II</fullName>
        <shortName evidence="7">Glx II</shortName>
    </alternativeName>
</protein>
<comment type="similarity">
    <text evidence="3 7">Belongs to the metallo-beta-lactamase superfamily. Glyoxalase II family.</text>
</comment>
<comment type="cofactor">
    <cofactor evidence="7">
        <name>Zn(2+)</name>
        <dbReference type="ChEBI" id="CHEBI:29105"/>
    </cofactor>
    <text evidence="7">Binds 2 Zn(2+) ions per subunit.</text>
</comment>
<evidence type="ECO:0000313" key="10">
    <source>
        <dbReference type="Proteomes" id="UP000832011"/>
    </source>
</evidence>
<keyword evidence="4 7" id="KW-0479">Metal-binding</keyword>
<dbReference type="Pfam" id="PF16123">
    <property type="entry name" value="HAGH_C"/>
    <property type="match status" value="1"/>
</dbReference>
<comment type="subunit">
    <text evidence="7">Monomer.</text>
</comment>
<evidence type="ECO:0000313" key="9">
    <source>
        <dbReference type="EMBL" id="UOO88942.1"/>
    </source>
</evidence>
<dbReference type="PANTHER" id="PTHR43705">
    <property type="entry name" value="HYDROXYACYLGLUTATHIONE HYDROLASE"/>
    <property type="match status" value="1"/>
</dbReference>
<comment type="function">
    <text evidence="7">Thiolesterase that catalyzes the hydrolysis of S-D-lactoyl-glutathione to form glutathione and D-lactic acid.</text>
</comment>
<accession>A0ABY4DZI2</accession>
<dbReference type="InterPro" id="IPR050110">
    <property type="entry name" value="Glyoxalase_II_hydrolase"/>
</dbReference>
<reference evidence="9 10" key="1">
    <citation type="journal article" date="2022" name="Res Sq">
        <title>Evolution of multicellular longitudinally dividing oral cavity symbionts (Neisseriaceae).</title>
        <authorList>
            <person name="Nyongesa S."/>
            <person name="Weber P."/>
            <person name="Bernet E."/>
            <person name="Pullido F."/>
            <person name="Nieckarz M."/>
            <person name="Delaby M."/>
            <person name="Nieves C."/>
            <person name="Viehboeck T."/>
            <person name="Krause N."/>
            <person name="Rivera-Millot A."/>
            <person name="Nakamura A."/>
            <person name="Vischer N."/>
            <person name="VanNieuwenhze M."/>
            <person name="Brun Y."/>
            <person name="Cava F."/>
            <person name="Bulgheresi S."/>
            <person name="Veyrier F."/>
        </authorList>
    </citation>
    <scope>NUCLEOTIDE SEQUENCE [LARGE SCALE GENOMIC DNA]</scope>
    <source>
        <strain evidence="9 10">SN4</strain>
    </source>
</reference>
<dbReference type="HAMAP" id="MF_01374">
    <property type="entry name" value="Glyoxalase_2"/>
    <property type="match status" value="1"/>
</dbReference>
<dbReference type="InterPro" id="IPR035680">
    <property type="entry name" value="Clx_II_MBL"/>
</dbReference>
<keyword evidence="10" id="KW-1185">Reference proteome</keyword>
<gene>
    <name evidence="7 9" type="primary">gloB</name>
    <name evidence="9" type="ORF">LVJ82_16060</name>
</gene>